<gene>
    <name evidence="2" type="ORF">EGT41_35770</name>
</gene>
<feature type="region of interest" description="Disordered" evidence="1">
    <location>
        <begin position="39"/>
        <end position="59"/>
    </location>
</feature>
<accession>A0A427NNX7</accession>
<name>A0A427NNX7_9BURK</name>
<evidence type="ECO:0000256" key="1">
    <source>
        <dbReference type="SAM" id="MobiDB-lite"/>
    </source>
</evidence>
<protein>
    <submittedName>
        <fullName evidence="2">Uncharacterized protein</fullName>
    </submittedName>
</protein>
<feature type="compositionally biased region" description="Basic residues" evidence="1">
    <location>
        <begin position="41"/>
        <end position="59"/>
    </location>
</feature>
<dbReference type="EMBL" id="RKIO01000004">
    <property type="protein sequence ID" value="RSC04571.1"/>
    <property type="molecule type" value="Genomic_DNA"/>
</dbReference>
<evidence type="ECO:0000313" key="3">
    <source>
        <dbReference type="Proteomes" id="UP000272140"/>
    </source>
</evidence>
<comment type="caution">
    <text evidence="2">The sequence shown here is derived from an EMBL/GenBank/DDBJ whole genome shotgun (WGS) entry which is preliminary data.</text>
</comment>
<evidence type="ECO:0000313" key="2">
    <source>
        <dbReference type="EMBL" id="RSC04571.1"/>
    </source>
</evidence>
<proteinExistence type="predicted"/>
<dbReference type="AlphaFoldDB" id="A0A427NNX7"/>
<dbReference type="Proteomes" id="UP000272140">
    <property type="component" value="Unassembled WGS sequence"/>
</dbReference>
<sequence length="59" mass="6763">MSRRCGFDIDNTRRSYTPEQHTSFEALTIFAVPATPSRATRSAHLHLPAPRHRRVTSRT</sequence>
<reference evidence="3" key="1">
    <citation type="submission" date="2018-11" db="EMBL/GenBank/DDBJ databases">
        <title>FDA dAtabase for Regulatory Grade micrObial Sequences (FDA-ARGOS): Supporting development and validation of Infectious Disease Dx tests.</title>
        <authorList>
            <person name="Goldberg B."/>
            <person name="Campos J."/>
            <person name="Tallon L."/>
            <person name="Sadzewicz L."/>
            <person name="Zhao X."/>
            <person name="Vavikolanu K."/>
            <person name="Mehta A."/>
            <person name="Aluvathingal J."/>
            <person name="Nadendla S."/>
            <person name="Geyer C."/>
            <person name="Nandy P."/>
            <person name="Yan Y."/>
            <person name="Sichtig H."/>
        </authorList>
    </citation>
    <scope>NUCLEOTIDE SEQUENCE [LARGE SCALE GENOMIC DNA]</scope>
    <source>
        <strain evidence="3">FDAARGOS_544</strain>
    </source>
</reference>
<organism evidence="2 3">
    <name type="scientific">Burkholderia cenocepacia</name>
    <dbReference type="NCBI Taxonomy" id="95486"/>
    <lineage>
        <taxon>Bacteria</taxon>
        <taxon>Pseudomonadati</taxon>
        <taxon>Pseudomonadota</taxon>
        <taxon>Betaproteobacteria</taxon>
        <taxon>Burkholderiales</taxon>
        <taxon>Burkholderiaceae</taxon>
        <taxon>Burkholderia</taxon>
        <taxon>Burkholderia cepacia complex</taxon>
    </lineage>
</organism>